<protein>
    <recommendedName>
        <fullName evidence="4">Prepilin-type N-terminal cleavage/methylation domain-containing protein</fullName>
    </recommendedName>
</protein>
<dbReference type="Pfam" id="PF07963">
    <property type="entry name" value="N_methyl"/>
    <property type="match status" value="1"/>
</dbReference>
<reference evidence="2 3" key="1">
    <citation type="submission" date="2023-03" db="EMBL/GenBank/DDBJ databases">
        <title>Draft genome sequence of Thalassotalea insulae KCTC 62186T.</title>
        <authorList>
            <person name="Sawabe T."/>
        </authorList>
    </citation>
    <scope>NUCLEOTIDE SEQUENCE [LARGE SCALE GENOMIC DNA]</scope>
    <source>
        <strain evidence="2 3">KCTC 62186</strain>
    </source>
</reference>
<dbReference type="InterPro" id="IPR012902">
    <property type="entry name" value="N_methyl_site"/>
</dbReference>
<keyword evidence="1" id="KW-1133">Transmembrane helix</keyword>
<dbReference type="RefSeq" id="WP_284243459.1">
    <property type="nucleotide sequence ID" value="NZ_BSST01000001.1"/>
</dbReference>
<feature type="transmembrane region" description="Helical" evidence="1">
    <location>
        <begin position="12"/>
        <end position="35"/>
    </location>
</feature>
<comment type="caution">
    <text evidence="2">The sequence shown here is derived from an EMBL/GenBank/DDBJ whole genome shotgun (WGS) entry which is preliminary data.</text>
</comment>
<dbReference type="EMBL" id="BSST01000001">
    <property type="protein sequence ID" value="GLX77589.1"/>
    <property type="molecule type" value="Genomic_DNA"/>
</dbReference>
<dbReference type="PROSITE" id="PS00409">
    <property type="entry name" value="PROKAR_NTER_METHYL"/>
    <property type="match status" value="1"/>
</dbReference>
<accession>A0ABQ6GQY1</accession>
<name>A0ABQ6GQY1_9GAMM</name>
<keyword evidence="3" id="KW-1185">Reference proteome</keyword>
<dbReference type="Proteomes" id="UP001157186">
    <property type="component" value="Unassembled WGS sequence"/>
</dbReference>
<dbReference type="InterPro" id="IPR045584">
    <property type="entry name" value="Pilin-like"/>
</dbReference>
<keyword evidence="1" id="KW-0472">Membrane</keyword>
<evidence type="ECO:0000313" key="3">
    <source>
        <dbReference type="Proteomes" id="UP001157186"/>
    </source>
</evidence>
<keyword evidence="1" id="KW-0812">Transmembrane</keyword>
<proteinExistence type="predicted"/>
<evidence type="ECO:0000313" key="2">
    <source>
        <dbReference type="EMBL" id="GLX77589.1"/>
    </source>
</evidence>
<evidence type="ECO:0000256" key="1">
    <source>
        <dbReference type="SAM" id="Phobius"/>
    </source>
</evidence>
<evidence type="ECO:0008006" key="4">
    <source>
        <dbReference type="Google" id="ProtNLM"/>
    </source>
</evidence>
<dbReference type="SUPFAM" id="SSF54523">
    <property type="entry name" value="Pili subunits"/>
    <property type="match status" value="1"/>
</dbReference>
<gene>
    <name evidence="2" type="ORF">tinsulaeT_09290</name>
</gene>
<organism evidence="2 3">
    <name type="scientific">Thalassotalea insulae</name>
    <dbReference type="NCBI Taxonomy" id="2056778"/>
    <lineage>
        <taxon>Bacteria</taxon>
        <taxon>Pseudomonadati</taxon>
        <taxon>Pseudomonadota</taxon>
        <taxon>Gammaproteobacteria</taxon>
        <taxon>Alteromonadales</taxon>
        <taxon>Colwelliaceae</taxon>
        <taxon>Thalassotalea</taxon>
    </lineage>
</organism>
<sequence length="137" mass="15639">MGNGKYHSSGFTLIELMIVMLLLGVTTSLVAPDLYNNLQRSKLNTEKLKIRLLAELSVEHSFFSASELQISFEERTMSIHQLPNESKKNKLLKKISSSYFDFEKTVITVSHGKWLGEKVVKFSQPFSEEIDSLRLID</sequence>
<dbReference type="NCBIfam" id="TIGR02532">
    <property type="entry name" value="IV_pilin_GFxxxE"/>
    <property type="match status" value="1"/>
</dbReference>
<dbReference type="Gene3D" id="3.30.700.10">
    <property type="entry name" value="Glycoprotein, Type 4 Pilin"/>
    <property type="match status" value="1"/>
</dbReference>